<evidence type="ECO:0000256" key="3">
    <source>
        <dbReference type="ARBA" id="ARBA00022603"/>
    </source>
</evidence>
<proteinExistence type="inferred from homology"/>
<dbReference type="InterPro" id="IPR002052">
    <property type="entry name" value="DNA_methylase_N6_adenine_CS"/>
</dbReference>
<feature type="domain" description="DNA methylase adenine-specific" evidence="9">
    <location>
        <begin position="137"/>
        <end position="450"/>
    </location>
</feature>
<dbReference type="PATRIC" id="fig|1288963.3.peg.4040"/>
<dbReference type="OrthoDB" id="9814572at2"/>
<dbReference type="PROSITE" id="PS00092">
    <property type="entry name" value="N6_MTASE"/>
    <property type="match status" value="1"/>
</dbReference>
<evidence type="ECO:0000256" key="6">
    <source>
        <dbReference type="ARBA" id="ARBA00022747"/>
    </source>
</evidence>
<dbReference type="GO" id="GO:0032259">
    <property type="term" value="P:methylation"/>
    <property type="evidence" value="ECO:0007669"/>
    <property type="project" value="UniProtKB-KW"/>
</dbReference>
<evidence type="ECO:0000259" key="9">
    <source>
        <dbReference type="Pfam" id="PF02384"/>
    </source>
</evidence>
<dbReference type="GO" id="GO:0009307">
    <property type="term" value="P:DNA restriction-modification system"/>
    <property type="evidence" value="ECO:0007669"/>
    <property type="project" value="UniProtKB-KW"/>
</dbReference>
<evidence type="ECO:0000256" key="1">
    <source>
        <dbReference type="ARBA" id="ARBA00006594"/>
    </source>
</evidence>
<protein>
    <recommendedName>
        <fullName evidence="2">site-specific DNA-methyltransferase (adenine-specific)</fullName>
        <ecNumber evidence="2">2.1.1.72</ecNumber>
    </recommendedName>
</protein>
<gene>
    <name evidence="11" type="ORF">ADIS_4046</name>
</gene>
<comment type="caution">
    <text evidence="11">The sequence shown here is derived from an EMBL/GenBank/DDBJ whole genome shotgun (WGS) entry which is preliminary data.</text>
</comment>
<dbReference type="InterPro" id="IPR022749">
    <property type="entry name" value="D12N6_MeTrfase_N"/>
</dbReference>
<evidence type="ECO:0000256" key="2">
    <source>
        <dbReference type="ARBA" id="ARBA00011900"/>
    </source>
</evidence>
<keyword evidence="4 11" id="KW-0808">Transferase</keyword>
<accession>R7ZMN6</accession>
<evidence type="ECO:0000256" key="8">
    <source>
        <dbReference type="SAM" id="Coils"/>
    </source>
</evidence>
<keyword evidence="8" id="KW-0175">Coiled coil</keyword>
<name>R7ZMN6_9BACT</name>
<dbReference type="AlphaFoldDB" id="R7ZMN6"/>
<dbReference type="Gene3D" id="1.20.1260.30">
    <property type="match status" value="2"/>
</dbReference>
<dbReference type="RefSeq" id="WP_010856173.1">
    <property type="nucleotide sequence ID" value="NZ_AQHR01000107.1"/>
</dbReference>
<dbReference type="InterPro" id="IPR003356">
    <property type="entry name" value="DNA_methylase_A-5"/>
</dbReference>
<dbReference type="EMBL" id="AQHR01000107">
    <property type="protein sequence ID" value="EON75342.1"/>
    <property type="molecule type" value="Genomic_DNA"/>
</dbReference>
<dbReference type="GO" id="GO:0008170">
    <property type="term" value="F:N-methyltransferase activity"/>
    <property type="evidence" value="ECO:0007669"/>
    <property type="project" value="InterPro"/>
</dbReference>
<sequence>MAIKKSELYSSLWAGADALRGGMDASQYKDYVLILLFLKYVSDKAEADPNALIEVPKGCSFKELAELKGNKDIGERIDIAIGQIAKANDLQNVIDVVSFNDEEKLGKGKEMVDRLSDLIAIFENKALNFSKNKAGGDDILGDAYEYLMRHFATESGKAKGQFYTPSEVSRVMAMVIGINKDTQRSQSFYDPTSGSGSLLLKVADECEGPASLFGQEKDVATAALAKMNMILHNNPTAEIKKGQSTLSNPLFLNNQGFLMTFDYAVANPPFSVKNWIQGFNPQEDEYGRFTGFGIPPEKNGDYAFLLHIIASLKSTGKGAVILPHGVLFRGNAEAEIRKNIIKKGLIKGIIGLPANLFYGTGIPACIIVIDKEDAEDRKGIFMIDASKGYMKDGNKNRLRSQDIHKIVDVFNKQLEVPKYSRFVSLEEISDPKNDYNLNIPRYIDSQEAEDIQDIEAHLLGGIPAGDVEALEAYWEAYPSLKDALFEAGDRAGYYESKVVKEHIKQVIFEHPDFKGFSQRMYEVFEAWATDAVRLLKDLEKGFNPKQVIFQISEDLLQAYHGKPLISKYDVYQSLMDYFSETMQDDLYLIAEDGWIAKPYRIIEKNKKTGKETDKGWTCDLIPPSLMIAEYFQTEKEALEAMEAEKESIAAQLLELEEEHSGEDGIFADFDKVNKASVSKRLKELSKEVPVATNMAAEPQALYGETAILDQYLEWTEQQSRLNARIKKAAEELDKKALAQYQRLNTDDVKRIVVEAKWMAAMTTAIEGEMERISQCLTGRIKELMERYETPLPQIDKELEVLEARVQEHLKKMGFVWT</sequence>
<keyword evidence="12" id="KW-1185">Reference proteome</keyword>
<dbReference type="STRING" id="1232681.ADIS_4046"/>
<comment type="catalytic activity">
    <reaction evidence="7">
        <text>a 2'-deoxyadenosine in DNA + S-adenosyl-L-methionine = an N(6)-methyl-2'-deoxyadenosine in DNA + S-adenosyl-L-homocysteine + H(+)</text>
        <dbReference type="Rhea" id="RHEA:15197"/>
        <dbReference type="Rhea" id="RHEA-COMP:12418"/>
        <dbReference type="Rhea" id="RHEA-COMP:12419"/>
        <dbReference type="ChEBI" id="CHEBI:15378"/>
        <dbReference type="ChEBI" id="CHEBI:57856"/>
        <dbReference type="ChEBI" id="CHEBI:59789"/>
        <dbReference type="ChEBI" id="CHEBI:90615"/>
        <dbReference type="ChEBI" id="CHEBI:90616"/>
        <dbReference type="EC" id="2.1.1.72"/>
    </reaction>
</comment>
<evidence type="ECO:0000259" key="10">
    <source>
        <dbReference type="Pfam" id="PF12161"/>
    </source>
</evidence>
<dbReference type="PANTHER" id="PTHR42933">
    <property type="entry name" value="SLR6095 PROTEIN"/>
    <property type="match status" value="1"/>
</dbReference>
<dbReference type="InterPro" id="IPR029063">
    <property type="entry name" value="SAM-dependent_MTases_sf"/>
</dbReference>
<evidence type="ECO:0000256" key="7">
    <source>
        <dbReference type="ARBA" id="ARBA00047942"/>
    </source>
</evidence>
<reference evidence="11 12" key="1">
    <citation type="submission" date="2013-02" db="EMBL/GenBank/DDBJ databases">
        <title>A novel strain isolated from Lonar lake, Maharashtra, India.</title>
        <authorList>
            <person name="Singh A."/>
        </authorList>
    </citation>
    <scope>NUCLEOTIDE SEQUENCE [LARGE SCALE GENOMIC DNA]</scope>
    <source>
        <strain evidence="11 12">AK24</strain>
    </source>
</reference>
<feature type="domain" description="N6 adenine-specific DNA methyltransferase N-terminal" evidence="10">
    <location>
        <begin position="10"/>
        <end position="122"/>
    </location>
</feature>
<dbReference type="Pfam" id="PF12161">
    <property type="entry name" value="HsdM_N"/>
    <property type="match status" value="1"/>
</dbReference>
<dbReference type="GO" id="GO:0009007">
    <property type="term" value="F:site-specific DNA-methyltransferase (adenine-specific) activity"/>
    <property type="evidence" value="ECO:0007669"/>
    <property type="project" value="UniProtKB-EC"/>
</dbReference>
<dbReference type="SUPFAM" id="SSF53335">
    <property type="entry name" value="S-adenosyl-L-methionine-dependent methyltransferases"/>
    <property type="match status" value="1"/>
</dbReference>
<feature type="coiled-coil region" evidence="8">
    <location>
        <begin position="631"/>
        <end position="658"/>
    </location>
</feature>
<dbReference type="InterPro" id="IPR051537">
    <property type="entry name" value="DNA_Adenine_Mtase"/>
</dbReference>
<dbReference type="Proteomes" id="UP000013909">
    <property type="component" value="Unassembled WGS sequence"/>
</dbReference>
<evidence type="ECO:0000256" key="4">
    <source>
        <dbReference type="ARBA" id="ARBA00022679"/>
    </source>
</evidence>
<dbReference type="InterPro" id="IPR038333">
    <property type="entry name" value="T1MK-like_N_sf"/>
</dbReference>
<dbReference type="PRINTS" id="PR00507">
    <property type="entry name" value="N12N6MTFRASE"/>
</dbReference>
<dbReference type="EC" id="2.1.1.72" evidence="2"/>
<comment type="similarity">
    <text evidence="1">Belongs to the N(4)/N(6)-methyltransferase family.</text>
</comment>
<dbReference type="Gene3D" id="3.40.50.150">
    <property type="entry name" value="Vaccinia Virus protein VP39"/>
    <property type="match status" value="1"/>
</dbReference>
<dbReference type="Pfam" id="PF02384">
    <property type="entry name" value="N6_Mtase"/>
    <property type="match status" value="1"/>
</dbReference>
<keyword evidence="3 11" id="KW-0489">Methyltransferase</keyword>
<dbReference type="GO" id="GO:0003677">
    <property type="term" value="F:DNA binding"/>
    <property type="evidence" value="ECO:0007669"/>
    <property type="project" value="InterPro"/>
</dbReference>
<organism evidence="11 12">
    <name type="scientific">Lunatimonas lonarensis</name>
    <dbReference type="NCBI Taxonomy" id="1232681"/>
    <lineage>
        <taxon>Bacteria</taxon>
        <taxon>Pseudomonadati</taxon>
        <taxon>Bacteroidota</taxon>
        <taxon>Cytophagia</taxon>
        <taxon>Cytophagales</taxon>
        <taxon>Cyclobacteriaceae</taxon>
    </lineage>
</organism>
<evidence type="ECO:0000313" key="12">
    <source>
        <dbReference type="Proteomes" id="UP000013909"/>
    </source>
</evidence>
<evidence type="ECO:0000313" key="11">
    <source>
        <dbReference type="EMBL" id="EON75342.1"/>
    </source>
</evidence>
<dbReference type="PANTHER" id="PTHR42933:SF3">
    <property type="entry name" value="TYPE I RESTRICTION ENZYME MJAVIII METHYLASE SUBUNIT"/>
    <property type="match status" value="1"/>
</dbReference>
<evidence type="ECO:0000256" key="5">
    <source>
        <dbReference type="ARBA" id="ARBA00022691"/>
    </source>
</evidence>
<keyword evidence="5" id="KW-0949">S-adenosyl-L-methionine</keyword>
<keyword evidence="6" id="KW-0680">Restriction system</keyword>